<proteinExistence type="predicted"/>
<reference evidence="2" key="1">
    <citation type="submission" date="2025-08" db="UniProtKB">
        <authorList>
            <consortium name="RefSeq"/>
        </authorList>
    </citation>
    <scope>IDENTIFICATION</scope>
</reference>
<dbReference type="KEGG" id="dci:103505255"/>
<evidence type="ECO:0000313" key="2">
    <source>
        <dbReference type="RefSeq" id="XP_026676393.1"/>
    </source>
</evidence>
<dbReference type="RefSeq" id="XP_026676393.1">
    <property type="nucleotide sequence ID" value="XM_026820592.1"/>
</dbReference>
<sequence length="103" mass="11988">MTRKLDVESIEKKIYRRSSSYNTYKLINSLLTAYEILYQNFIYLPRIDTIMRNHFAKVGAARWPNIKDILRAHNALTLVDTHHLVTDPKPNNPNVIEIGGIHI</sequence>
<protein>
    <submittedName>
        <fullName evidence="2">Uncharacterized protein LOC103505255</fullName>
    </submittedName>
</protein>
<organism evidence="1 2">
    <name type="scientific">Diaphorina citri</name>
    <name type="common">Asian citrus psyllid</name>
    <dbReference type="NCBI Taxonomy" id="121845"/>
    <lineage>
        <taxon>Eukaryota</taxon>
        <taxon>Metazoa</taxon>
        <taxon>Ecdysozoa</taxon>
        <taxon>Arthropoda</taxon>
        <taxon>Hexapoda</taxon>
        <taxon>Insecta</taxon>
        <taxon>Pterygota</taxon>
        <taxon>Neoptera</taxon>
        <taxon>Paraneoptera</taxon>
        <taxon>Hemiptera</taxon>
        <taxon>Sternorrhyncha</taxon>
        <taxon>Psylloidea</taxon>
        <taxon>Psyllidae</taxon>
        <taxon>Diaphorininae</taxon>
        <taxon>Diaphorina</taxon>
    </lineage>
</organism>
<dbReference type="Proteomes" id="UP000079169">
    <property type="component" value="Unplaced"/>
</dbReference>
<accession>A0A3Q0IP16</accession>
<keyword evidence="1" id="KW-1185">Reference proteome</keyword>
<dbReference type="AlphaFoldDB" id="A0A3Q0IP16"/>
<dbReference type="PaxDb" id="121845-A0A3Q0IP16"/>
<dbReference type="GeneID" id="103505255"/>
<name>A0A3Q0IP16_DIACI</name>
<evidence type="ECO:0000313" key="1">
    <source>
        <dbReference type="Proteomes" id="UP000079169"/>
    </source>
</evidence>
<gene>
    <name evidence="2" type="primary">LOC103505255</name>
</gene>